<keyword evidence="1" id="KW-0472">Membrane</keyword>
<feature type="transmembrane region" description="Helical" evidence="1">
    <location>
        <begin position="356"/>
        <end position="374"/>
    </location>
</feature>
<dbReference type="EMBL" id="CAJVCH010394267">
    <property type="protein sequence ID" value="CAG7817439.1"/>
    <property type="molecule type" value="Genomic_DNA"/>
</dbReference>
<evidence type="ECO:0000313" key="3">
    <source>
        <dbReference type="Proteomes" id="UP000708208"/>
    </source>
</evidence>
<feature type="transmembrane region" description="Helical" evidence="1">
    <location>
        <begin position="41"/>
        <end position="62"/>
    </location>
</feature>
<dbReference type="AlphaFoldDB" id="A0A8J2PKW5"/>
<protein>
    <submittedName>
        <fullName evidence="2">Uncharacterized protein</fullName>
    </submittedName>
</protein>
<feature type="transmembrane region" description="Helical" evidence="1">
    <location>
        <begin position="263"/>
        <end position="284"/>
    </location>
</feature>
<proteinExistence type="predicted"/>
<evidence type="ECO:0000313" key="2">
    <source>
        <dbReference type="EMBL" id="CAG7817439.1"/>
    </source>
</evidence>
<feature type="transmembrane region" description="Helical" evidence="1">
    <location>
        <begin position="74"/>
        <end position="96"/>
    </location>
</feature>
<evidence type="ECO:0000256" key="1">
    <source>
        <dbReference type="SAM" id="Phobius"/>
    </source>
</evidence>
<reference evidence="2" key="1">
    <citation type="submission" date="2021-06" db="EMBL/GenBank/DDBJ databases">
        <authorList>
            <person name="Hodson N. C."/>
            <person name="Mongue J. A."/>
            <person name="Jaron S. K."/>
        </authorList>
    </citation>
    <scope>NUCLEOTIDE SEQUENCE</scope>
</reference>
<dbReference type="Proteomes" id="UP000708208">
    <property type="component" value="Unassembled WGS sequence"/>
</dbReference>
<feature type="transmembrane region" description="Helical" evidence="1">
    <location>
        <begin position="144"/>
        <end position="162"/>
    </location>
</feature>
<keyword evidence="1" id="KW-1133">Transmembrane helix</keyword>
<keyword evidence="1" id="KW-0812">Transmembrane</keyword>
<comment type="caution">
    <text evidence="2">The sequence shown here is derived from an EMBL/GenBank/DDBJ whole genome shotgun (WGS) entry which is preliminary data.</text>
</comment>
<dbReference type="OrthoDB" id="8279312at2759"/>
<feature type="transmembrane region" description="Helical" evidence="1">
    <location>
        <begin position="290"/>
        <end position="309"/>
    </location>
</feature>
<accession>A0A8J2PKW5</accession>
<sequence length="376" mass="43389">MLSNKSSKCVGLAANLVYWARAAPLRWSATKRRVVYLDSKMHLISCVLSFCVIVLYEGFLIFRTIQAVLKLETGGTVSSVVQAAYAVCTYAIPIHFQLNTFHLWKSIPVFMNSYLDWYDMVKKDFLIPPRSAPFKNGSETLFKVFYALGCLINFQNAILLMVSPHKTFFLSSLMPEPRKLGLTIRLLFLMLHSFIWLNFWSQILFYGHILYSYAFPGIFILGELRRAPSTRTIQDLRRPDIFIKMYRTFQVEQMFFNYCLQNLFFPGHKVLMGGLAVLSTYGAIKVHSPRAILMGFAAFTSLLYLSILFRRLGRFFEVSSEVLHSWQGQTHYMRAFLRSCKPLSVNIGNYYIAKKTTVLCMWGIIINMTINLLLSF</sequence>
<feature type="transmembrane region" description="Helical" evidence="1">
    <location>
        <begin position="205"/>
        <end position="224"/>
    </location>
</feature>
<organism evidence="2 3">
    <name type="scientific">Allacma fusca</name>
    <dbReference type="NCBI Taxonomy" id="39272"/>
    <lineage>
        <taxon>Eukaryota</taxon>
        <taxon>Metazoa</taxon>
        <taxon>Ecdysozoa</taxon>
        <taxon>Arthropoda</taxon>
        <taxon>Hexapoda</taxon>
        <taxon>Collembola</taxon>
        <taxon>Symphypleona</taxon>
        <taxon>Sminthuridae</taxon>
        <taxon>Allacma</taxon>
    </lineage>
</organism>
<gene>
    <name evidence="2" type="ORF">AFUS01_LOCUS28011</name>
</gene>
<name>A0A8J2PKW5_9HEXA</name>
<keyword evidence="3" id="KW-1185">Reference proteome</keyword>